<dbReference type="AlphaFoldDB" id="A0A1G9ZI89"/>
<dbReference type="GO" id="GO:0005829">
    <property type="term" value="C:cytosol"/>
    <property type="evidence" value="ECO:0007669"/>
    <property type="project" value="TreeGrafter"/>
</dbReference>
<comment type="pathway">
    <text evidence="4">Nucleotide-sugar biosynthesis; CMP-3-deoxy-D-manno-octulosonate biosynthesis; CMP-3-deoxy-D-manno-octulosonate from 3-deoxy-D-manno-octulosonate and CTP: step 1/1.</text>
</comment>
<protein>
    <recommendedName>
        <fullName evidence="4">3-deoxy-manno-octulosonate cytidylyltransferase</fullName>
        <ecNumber evidence="4">2.7.7.38</ecNumber>
    </recommendedName>
    <alternativeName>
        <fullName evidence="4">CMP-2-keto-3-deoxyoctulosonic acid synthase</fullName>
        <shortName evidence="4">CKS</shortName>
        <shortName evidence="4">CMP-KDO synthase</shortName>
    </alternativeName>
</protein>
<organism evidence="5 6">
    <name type="scientific">Desulfonauticus submarinus</name>
    <dbReference type="NCBI Taxonomy" id="206665"/>
    <lineage>
        <taxon>Bacteria</taxon>
        <taxon>Pseudomonadati</taxon>
        <taxon>Thermodesulfobacteriota</taxon>
        <taxon>Desulfovibrionia</taxon>
        <taxon>Desulfovibrionales</taxon>
        <taxon>Desulfonauticaceae</taxon>
        <taxon>Desulfonauticus</taxon>
    </lineage>
</organism>
<evidence type="ECO:0000313" key="6">
    <source>
        <dbReference type="Proteomes" id="UP000199602"/>
    </source>
</evidence>
<name>A0A1G9ZI89_9BACT</name>
<evidence type="ECO:0000256" key="3">
    <source>
        <dbReference type="ARBA" id="ARBA00022985"/>
    </source>
</evidence>
<dbReference type="GO" id="GO:0008690">
    <property type="term" value="F:3-deoxy-manno-octulosonate cytidylyltransferase activity"/>
    <property type="evidence" value="ECO:0007669"/>
    <property type="project" value="UniProtKB-UniRule"/>
</dbReference>
<dbReference type="GO" id="GO:0033468">
    <property type="term" value="P:CMP-keto-3-deoxy-D-manno-octulosonic acid biosynthetic process"/>
    <property type="evidence" value="ECO:0007669"/>
    <property type="project" value="UniProtKB-UniRule"/>
</dbReference>
<keyword evidence="3 4" id="KW-0448">Lipopolysaccharide biosynthesis</keyword>
<dbReference type="NCBIfam" id="TIGR00466">
    <property type="entry name" value="kdsB"/>
    <property type="match status" value="1"/>
</dbReference>
<dbReference type="RefSeq" id="WP_092061532.1">
    <property type="nucleotide sequence ID" value="NZ_FNIN01000001.1"/>
</dbReference>
<comment type="function">
    <text evidence="4">Activates KDO (a required 8-carbon sugar) for incorporation into bacterial lipopolysaccharide in Gram-negative bacteria.</text>
</comment>
<gene>
    <name evidence="4" type="primary">kdsB</name>
    <name evidence="5" type="ORF">SAMN04488516_10128</name>
</gene>
<keyword evidence="4" id="KW-0963">Cytoplasm</keyword>
<comment type="catalytic activity">
    <reaction evidence="4">
        <text>3-deoxy-alpha-D-manno-oct-2-ulosonate + CTP = CMP-3-deoxy-beta-D-manno-octulosonate + diphosphate</text>
        <dbReference type="Rhea" id="RHEA:23448"/>
        <dbReference type="ChEBI" id="CHEBI:33019"/>
        <dbReference type="ChEBI" id="CHEBI:37563"/>
        <dbReference type="ChEBI" id="CHEBI:85986"/>
        <dbReference type="ChEBI" id="CHEBI:85987"/>
        <dbReference type="EC" id="2.7.7.38"/>
    </reaction>
</comment>
<evidence type="ECO:0000256" key="2">
    <source>
        <dbReference type="ARBA" id="ARBA00022695"/>
    </source>
</evidence>
<dbReference type="STRING" id="206665.SAMN04488516_10128"/>
<reference evidence="5 6" key="1">
    <citation type="submission" date="2016-10" db="EMBL/GenBank/DDBJ databases">
        <authorList>
            <person name="de Groot N.N."/>
        </authorList>
    </citation>
    <scope>NUCLEOTIDE SEQUENCE [LARGE SCALE GENOMIC DNA]</scope>
    <source>
        <strain evidence="5 6">DSM 15269</strain>
    </source>
</reference>
<keyword evidence="2 4" id="KW-0548">Nucleotidyltransferase</keyword>
<keyword evidence="6" id="KW-1185">Reference proteome</keyword>
<comment type="similarity">
    <text evidence="4">Belongs to the KdsB family.</text>
</comment>
<dbReference type="NCBIfam" id="NF003952">
    <property type="entry name" value="PRK05450.1-5"/>
    <property type="match status" value="1"/>
</dbReference>
<dbReference type="InterPro" id="IPR003329">
    <property type="entry name" value="Cytidylyl_trans"/>
</dbReference>
<dbReference type="EC" id="2.7.7.38" evidence="4"/>
<dbReference type="SUPFAM" id="SSF53448">
    <property type="entry name" value="Nucleotide-diphospho-sugar transferases"/>
    <property type="match status" value="1"/>
</dbReference>
<dbReference type="Pfam" id="PF02348">
    <property type="entry name" value="CTP_transf_3"/>
    <property type="match status" value="1"/>
</dbReference>
<dbReference type="NCBIfam" id="NF003950">
    <property type="entry name" value="PRK05450.1-3"/>
    <property type="match status" value="1"/>
</dbReference>
<dbReference type="Proteomes" id="UP000199602">
    <property type="component" value="Unassembled WGS sequence"/>
</dbReference>
<dbReference type="PANTHER" id="PTHR42866:SF2">
    <property type="entry name" value="3-DEOXY-MANNO-OCTULOSONATE CYTIDYLYLTRANSFERASE, MITOCHONDRIAL"/>
    <property type="match status" value="1"/>
</dbReference>
<evidence type="ECO:0000256" key="1">
    <source>
        <dbReference type="ARBA" id="ARBA00022679"/>
    </source>
</evidence>
<dbReference type="UniPathway" id="UPA00358">
    <property type="reaction ID" value="UER00476"/>
</dbReference>
<evidence type="ECO:0000313" key="5">
    <source>
        <dbReference type="EMBL" id="SDN20741.1"/>
    </source>
</evidence>
<dbReference type="Gene3D" id="3.90.550.10">
    <property type="entry name" value="Spore Coat Polysaccharide Biosynthesis Protein SpsA, Chain A"/>
    <property type="match status" value="1"/>
</dbReference>
<accession>A0A1G9ZI89</accession>
<sequence length="257" mass="29345">MPLTTSIPFYGFIPARYASTRFPGKALAEICGKPMFWHVYTRAKKCKLFKKIYLATDHQLIFQKAQELNIPVILTSSTHKSGTDRILEAAEKLALPSESVIANIQGDEPLINPEMLKELLAPFKNKDIQVTTLAKKISEKDAENPNQVKVVIDKYNFALFFSRSKIPYPRNKSNLFLGHIGLYAYRYTALKKFACLKRGELERIESLEQLRFLENQIPIYIVKTNYTSIGVDTPEDLEEVKQILKKQENINESNVGS</sequence>
<dbReference type="OrthoDB" id="9815559at2"/>
<comment type="subcellular location">
    <subcellularLocation>
        <location evidence="4">Cytoplasm</location>
    </subcellularLocation>
</comment>
<keyword evidence="1 4" id="KW-0808">Transferase</keyword>
<evidence type="ECO:0000256" key="4">
    <source>
        <dbReference type="HAMAP-Rule" id="MF_00057"/>
    </source>
</evidence>
<dbReference type="GO" id="GO:0009103">
    <property type="term" value="P:lipopolysaccharide biosynthetic process"/>
    <property type="evidence" value="ECO:0007669"/>
    <property type="project" value="UniProtKB-UniRule"/>
</dbReference>
<dbReference type="EMBL" id="FNIN01000001">
    <property type="protein sequence ID" value="SDN20741.1"/>
    <property type="molecule type" value="Genomic_DNA"/>
</dbReference>
<dbReference type="InterPro" id="IPR029044">
    <property type="entry name" value="Nucleotide-diphossugar_trans"/>
</dbReference>
<dbReference type="PANTHER" id="PTHR42866">
    <property type="entry name" value="3-DEOXY-MANNO-OCTULOSONATE CYTIDYLYLTRANSFERASE"/>
    <property type="match status" value="1"/>
</dbReference>
<dbReference type="HAMAP" id="MF_00057">
    <property type="entry name" value="KdsB"/>
    <property type="match status" value="1"/>
</dbReference>
<dbReference type="InterPro" id="IPR004528">
    <property type="entry name" value="KdsB"/>
</dbReference>
<dbReference type="NCBIfam" id="NF009905">
    <property type="entry name" value="PRK13368.1"/>
    <property type="match status" value="1"/>
</dbReference>
<dbReference type="CDD" id="cd02517">
    <property type="entry name" value="CMP-KDO-Synthetase"/>
    <property type="match status" value="1"/>
</dbReference>
<proteinExistence type="inferred from homology"/>